<reference evidence="3 4" key="1">
    <citation type="submission" date="2019-01" db="EMBL/GenBank/DDBJ databases">
        <authorList>
            <person name="Ferrante I. M."/>
        </authorList>
    </citation>
    <scope>NUCLEOTIDE SEQUENCE [LARGE SCALE GENOMIC DNA]</scope>
    <source>
        <strain evidence="3 4">B856</strain>
    </source>
</reference>
<protein>
    <submittedName>
        <fullName evidence="3">Uncharacterized protein</fullName>
    </submittedName>
</protein>
<evidence type="ECO:0000313" key="3">
    <source>
        <dbReference type="EMBL" id="VEU36735.1"/>
    </source>
</evidence>
<dbReference type="Proteomes" id="UP000291116">
    <property type="component" value="Unassembled WGS sequence"/>
</dbReference>
<name>A0A448Z423_9STRA</name>
<evidence type="ECO:0000256" key="1">
    <source>
        <dbReference type="SAM" id="MobiDB-lite"/>
    </source>
</evidence>
<gene>
    <name evidence="3" type="ORF">PSNMU_V1.4_AUG-EV-PASAV3_0035050</name>
</gene>
<dbReference type="AlphaFoldDB" id="A0A448Z423"/>
<feature type="signal peptide" evidence="2">
    <location>
        <begin position="1"/>
        <end position="16"/>
    </location>
</feature>
<dbReference type="OrthoDB" id="43916at2759"/>
<keyword evidence="4" id="KW-1185">Reference proteome</keyword>
<evidence type="ECO:0000256" key="2">
    <source>
        <dbReference type="SAM" id="SignalP"/>
    </source>
</evidence>
<keyword evidence="2" id="KW-0732">Signal</keyword>
<organism evidence="3 4">
    <name type="scientific">Pseudo-nitzschia multistriata</name>
    <dbReference type="NCBI Taxonomy" id="183589"/>
    <lineage>
        <taxon>Eukaryota</taxon>
        <taxon>Sar</taxon>
        <taxon>Stramenopiles</taxon>
        <taxon>Ochrophyta</taxon>
        <taxon>Bacillariophyta</taxon>
        <taxon>Bacillariophyceae</taxon>
        <taxon>Bacillariophycidae</taxon>
        <taxon>Bacillariales</taxon>
        <taxon>Bacillariaceae</taxon>
        <taxon>Pseudo-nitzschia</taxon>
    </lineage>
</organism>
<accession>A0A448Z423</accession>
<feature type="compositionally biased region" description="Basic and acidic residues" evidence="1">
    <location>
        <begin position="138"/>
        <end position="148"/>
    </location>
</feature>
<proteinExistence type="predicted"/>
<sequence length="216" mass="24352">MTGNSLQLFLFLVVVASEFYSRVEVANAFSISQPYSSPFRTAKSCGEHLRRNTGQMFSIPPPLSPISNNDDYDYDDFTTEEVTNMYNVIESLSQESNDDARRARLKQIMEVALAGPNGGPKRFTVLFDRVLTQMGEKVQQDARQEYAERSAAAAQNTEERSNDAPPDDPPSKPKPNEADGSVEATPRREKTPQELRLWALVDMMIQSKTIIKKHKF</sequence>
<feature type="chain" id="PRO_5019555964" evidence="2">
    <location>
        <begin position="17"/>
        <end position="216"/>
    </location>
</feature>
<feature type="region of interest" description="Disordered" evidence="1">
    <location>
        <begin position="138"/>
        <end position="194"/>
    </location>
</feature>
<evidence type="ECO:0000313" key="4">
    <source>
        <dbReference type="Proteomes" id="UP000291116"/>
    </source>
</evidence>
<dbReference type="EMBL" id="CAACVS010000102">
    <property type="protein sequence ID" value="VEU36735.1"/>
    <property type="molecule type" value="Genomic_DNA"/>
</dbReference>